<dbReference type="InterPro" id="IPR035513">
    <property type="entry name" value="Invertase/methylesterase_inhib"/>
</dbReference>
<reference evidence="5" key="1">
    <citation type="journal article" date="2013" name="Science">
        <title>The Amborella genome and the evolution of flowering plants.</title>
        <authorList>
            <consortium name="Amborella Genome Project"/>
        </authorList>
    </citation>
    <scope>NUCLEOTIDE SEQUENCE [LARGE SCALE GENOMIC DNA]</scope>
</reference>
<dbReference type="Proteomes" id="UP000017836">
    <property type="component" value="Unassembled WGS sequence"/>
</dbReference>
<dbReference type="PANTHER" id="PTHR31080:SF274">
    <property type="entry name" value="PECTINESTERASE_PECTINESTERASE INHIBITOR 26"/>
    <property type="match status" value="1"/>
</dbReference>
<gene>
    <name evidence="4" type="ORF">AMTR_s00085p00103560</name>
</gene>
<evidence type="ECO:0000256" key="1">
    <source>
        <dbReference type="ARBA" id="ARBA00022729"/>
    </source>
</evidence>
<sequence>MASALSLSLALLSATLFLASAPATDASRPSRGLGSVCRHTDYPTLCQSALGRRQHVDPISATAASVKALMAKTAQARAYAQRLITSGRVYGMGKGNLKVCKENYSDALANLATSLKNLHSRAHADLLSNLSAVGTDIDTCDDGYKETPGLRSPMVNYQKNLSKMASNCLALATAVKKGH</sequence>
<accession>W1NYM5</accession>
<keyword evidence="5" id="KW-1185">Reference proteome</keyword>
<dbReference type="GO" id="GO:0009505">
    <property type="term" value="C:plant-type cell wall"/>
    <property type="evidence" value="ECO:0000318"/>
    <property type="project" value="GO_Central"/>
</dbReference>
<name>W1NYM5_AMBTC</name>
<dbReference type="Pfam" id="PF04043">
    <property type="entry name" value="PMEI"/>
    <property type="match status" value="1"/>
</dbReference>
<feature type="chain" id="PRO_5004806944" description="Pectinesterase inhibitor domain-containing protein" evidence="2">
    <location>
        <begin position="27"/>
        <end position="179"/>
    </location>
</feature>
<dbReference type="InterPro" id="IPR051955">
    <property type="entry name" value="PME_Inhibitor"/>
</dbReference>
<feature type="domain" description="Pectinesterase inhibitor" evidence="3">
    <location>
        <begin position="28"/>
        <end position="171"/>
    </location>
</feature>
<dbReference type="HOGENOM" id="CLU_128960_0_0_1"/>
<dbReference type="SMART" id="SM00856">
    <property type="entry name" value="PMEI"/>
    <property type="match status" value="1"/>
</dbReference>
<dbReference type="Gramene" id="ERN02692">
    <property type="protein sequence ID" value="ERN02692"/>
    <property type="gene ID" value="AMTR_s00085p00103560"/>
</dbReference>
<feature type="signal peptide" evidence="2">
    <location>
        <begin position="1"/>
        <end position="26"/>
    </location>
</feature>
<dbReference type="EMBL" id="KI394487">
    <property type="protein sequence ID" value="ERN02692.1"/>
    <property type="molecule type" value="Genomic_DNA"/>
</dbReference>
<dbReference type="InterPro" id="IPR006501">
    <property type="entry name" value="Pectinesterase_inhib_dom"/>
</dbReference>
<dbReference type="OrthoDB" id="770764at2759"/>
<evidence type="ECO:0000259" key="3">
    <source>
        <dbReference type="SMART" id="SM00856"/>
    </source>
</evidence>
<evidence type="ECO:0000256" key="2">
    <source>
        <dbReference type="SAM" id="SignalP"/>
    </source>
</evidence>
<dbReference type="KEGG" id="atr:18430813"/>
<dbReference type="PANTHER" id="PTHR31080">
    <property type="entry name" value="PECTINESTERASE INHIBITOR-LIKE"/>
    <property type="match status" value="1"/>
</dbReference>
<dbReference type="Gene3D" id="1.20.140.40">
    <property type="entry name" value="Invertase/pectin methylesterase inhibitor family protein"/>
    <property type="match status" value="1"/>
</dbReference>
<dbReference type="GO" id="GO:0009827">
    <property type="term" value="P:plant-type cell wall modification"/>
    <property type="evidence" value="ECO:0000318"/>
    <property type="project" value="GO_Central"/>
</dbReference>
<dbReference type="CDD" id="cd15800">
    <property type="entry name" value="PMEI-like_2"/>
    <property type="match status" value="1"/>
</dbReference>
<keyword evidence="1 2" id="KW-0732">Signal</keyword>
<protein>
    <recommendedName>
        <fullName evidence="3">Pectinesterase inhibitor domain-containing protein</fullName>
    </recommendedName>
</protein>
<dbReference type="SUPFAM" id="SSF101148">
    <property type="entry name" value="Plant invertase/pectin methylesterase inhibitor"/>
    <property type="match status" value="1"/>
</dbReference>
<organism evidence="4 5">
    <name type="scientific">Amborella trichopoda</name>
    <dbReference type="NCBI Taxonomy" id="13333"/>
    <lineage>
        <taxon>Eukaryota</taxon>
        <taxon>Viridiplantae</taxon>
        <taxon>Streptophyta</taxon>
        <taxon>Embryophyta</taxon>
        <taxon>Tracheophyta</taxon>
        <taxon>Spermatophyta</taxon>
        <taxon>Magnoliopsida</taxon>
        <taxon>Amborellales</taxon>
        <taxon>Amborellaceae</taxon>
        <taxon>Amborella</taxon>
    </lineage>
</organism>
<dbReference type="OMA" id="LEVCTEM"/>
<dbReference type="GO" id="GO:0004857">
    <property type="term" value="F:enzyme inhibitor activity"/>
    <property type="evidence" value="ECO:0000318"/>
    <property type="project" value="GO_Central"/>
</dbReference>
<dbReference type="eggNOG" id="ENOG502S99C">
    <property type="taxonomic scope" value="Eukaryota"/>
</dbReference>
<proteinExistence type="predicted"/>
<dbReference type="AlphaFoldDB" id="W1NYM5"/>
<evidence type="ECO:0000313" key="4">
    <source>
        <dbReference type="EMBL" id="ERN02692.1"/>
    </source>
</evidence>
<dbReference type="NCBIfam" id="TIGR01614">
    <property type="entry name" value="PME_inhib"/>
    <property type="match status" value="1"/>
</dbReference>
<evidence type="ECO:0000313" key="5">
    <source>
        <dbReference type="Proteomes" id="UP000017836"/>
    </source>
</evidence>